<feature type="transmembrane region" description="Helical" evidence="5">
    <location>
        <begin position="424"/>
        <end position="447"/>
    </location>
</feature>
<dbReference type="Pfam" id="PF04932">
    <property type="entry name" value="Wzy_C"/>
    <property type="match status" value="1"/>
</dbReference>
<feature type="transmembrane region" description="Helical" evidence="5">
    <location>
        <begin position="155"/>
        <end position="175"/>
    </location>
</feature>
<evidence type="ECO:0000256" key="4">
    <source>
        <dbReference type="ARBA" id="ARBA00023136"/>
    </source>
</evidence>
<dbReference type="EMBL" id="ACNN01000020">
    <property type="protein sequence ID" value="EEN82721.1"/>
    <property type="molecule type" value="Genomic_DNA"/>
</dbReference>
<feature type="transmembrane region" description="Helical" evidence="5">
    <location>
        <begin position="352"/>
        <end position="376"/>
    </location>
</feature>
<evidence type="ECO:0000256" key="1">
    <source>
        <dbReference type="ARBA" id="ARBA00004141"/>
    </source>
</evidence>
<dbReference type="RefSeq" id="WP_004333632.1">
    <property type="nucleotide sequence ID" value="NZ_ACNN01000020.1"/>
</dbReference>
<dbReference type="eggNOG" id="COG3307">
    <property type="taxonomic scope" value="Bacteria"/>
</dbReference>
<protein>
    <submittedName>
        <fullName evidence="7">O-antigen polymerase</fullName>
    </submittedName>
</protein>
<dbReference type="GO" id="GO:0016020">
    <property type="term" value="C:membrane"/>
    <property type="evidence" value="ECO:0007669"/>
    <property type="project" value="UniProtKB-SubCell"/>
</dbReference>
<dbReference type="AlphaFoldDB" id="C3JAT5"/>
<evidence type="ECO:0000313" key="8">
    <source>
        <dbReference type="Proteomes" id="UP000004295"/>
    </source>
</evidence>
<feature type="transmembrane region" description="Helical" evidence="5">
    <location>
        <begin position="124"/>
        <end position="143"/>
    </location>
</feature>
<feature type="transmembrane region" description="Helical" evidence="5">
    <location>
        <begin position="181"/>
        <end position="200"/>
    </location>
</feature>
<organism evidence="7 8">
    <name type="scientific">Porphyromonas endodontalis (strain ATCC 35406 / DSM 24491 / JCM 8526 / CCUG 16442 / BCRC 14492 / NCTC 13058 / HG 370)</name>
    <name type="common">Bacteroides endodontalis</name>
    <dbReference type="NCBI Taxonomy" id="553175"/>
    <lineage>
        <taxon>Bacteria</taxon>
        <taxon>Pseudomonadati</taxon>
        <taxon>Bacteroidota</taxon>
        <taxon>Bacteroidia</taxon>
        <taxon>Bacteroidales</taxon>
        <taxon>Porphyromonadaceae</taxon>
        <taxon>Porphyromonas</taxon>
    </lineage>
</organism>
<dbReference type="InterPro" id="IPR051533">
    <property type="entry name" value="WaaL-like"/>
</dbReference>
<dbReference type="STRING" id="553175.POREN0001_0324"/>
<feature type="transmembrane region" description="Helical" evidence="5">
    <location>
        <begin position="21"/>
        <end position="42"/>
    </location>
</feature>
<keyword evidence="2 5" id="KW-0812">Transmembrane</keyword>
<dbReference type="PANTHER" id="PTHR37422:SF13">
    <property type="entry name" value="LIPOPOLYSACCHARIDE BIOSYNTHESIS PROTEIN PA4999-RELATED"/>
    <property type="match status" value="1"/>
</dbReference>
<evidence type="ECO:0000256" key="2">
    <source>
        <dbReference type="ARBA" id="ARBA00022692"/>
    </source>
</evidence>
<feature type="transmembrane region" description="Helical" evidence="5">
    <location>
        <begin position="459"/>
        <end position="492"/>
    </location>
</feature>
<keyword evidence="8" id="KW-1185">Reference proteome</keyword>
<evidence type="ECO:0000256" key="5">
    <source>
        <dbReference type="SAM" id="Phobius"/>
    </source>
</evidence>
<feature type="transmembrane region" description="Helical" evidence="5">
    <location>
        <begin position="266"/>
        <end position="288"/>
    </location>
</feature>
<dbReference type="InterPro" id="IPR007016">
    <property type="entry name" value="O-antigen_ligase-rel_domated"/>
</dbReference>
<feature type="domain" description="O-antigen ligase-related" evidence="6">
    <location>
        <begin position="297"/>
        <end position="440"/>
    </location>
</feature>
<accession>C3JAT5</accession>
<feature type="transmembrane region" description="Helical" evidence="5">
    <location>
        <begin position="320"/>
        <end position="340"/>
    </location>
</feature>
<sequence length="501" mass="57487">MEEAKRVTEPHEKVSYKGQQWFLLLLLPPLVWGIVFACYPLVAEQIRPQIIFNLVEGLKPLGLPLYAALAVAFLITVLYPRTLQGKSLFSRLRHEKGSKLLRQGAIACWVLGYGNLLFGVIPSVIGTIAPFFVGMVLYVVRAIRLGERPLWQPRGYILAIGIFLLYDLCTLFWSPNRSVSLEWWIREASLLPSIFLLLMYPPHPRDIRVFMHYALRISYLYLLSIVAIYVVVCWATDTSLGAAFGLEKMYFVFNGTPMGTLFLGSLFGFQHYTYLGFIMLAPILYWLLERERLPEVRNLLVGSLVGFLLFVFIFQSRILMLVLCGAFSLGLLYFFSTLVFPQKGAYKKRILLLLPIIAVASLLLFLCYPSALKYLIDEHRLNLFETAIMYLKENPLWGYGLGSAEALISPFYQGEYATHFHNQYLLCYVEGGIMSLLLWVVIFFFYLRYALRSRNYAALIYVVIMLVVMLIEVITCLSQYLIAMSLMAAFLISTHPYLRKK</sequence>
<feature type="transmembrane region" description="Helical" evidence="5">
    <location>
        <begin position="62"/>
        <end position="79"/>
    </location>
</feature>
<proteinExistence type="predicted"/>
<gene>
    <name evidence="7" type="ORF">POREN0001_0324</name>
</gene>
<name>C3JAT5_POREA</name>
<comment type="caution">
    <text evidence="7">The sequence shown here is derived from an EMBL/GenBank/DDBJ whole genome shotgun (WGS) entry which is preliminary data.</text>
</comment>
<keyword evidence="4 5" id="KW-0472">Membrane</keyword>
<feature type="transmembrane region" description="Helical" evidence="5">
    <location>
        <begin position="100"/>
        <end position="118"/>
    </location>
</feature>
<evidence type="ECO:0000313" key="7">
    <source>
        <dbReference type="EMBL" id="EEN82721.1"/>
    </source>
</evidence>
<feature type="transmembrane region" description="Helical" evidence="5">
    <location>
        <begin position="220"/>
        <end position="246"/>
    </location>
</feature>
<dbReference type="GeneID" id="93365314"/>
<reference evidence="7 8" key="1">
    <citation type="submission" date="2009-04" db="EMBL/GenBank/DDBJ databases">
        <authorList>
            <person name="Sebastian Y."/>
            <person name="Madupu R."/>
            <person name="Durkin A.S."/>
            <person name="Torralba M."/>
            <person name="Methe B."/>
            <person name="Sutton G.G."/>
            <person name="Strausberg R.L."/>
            <person name="Nelson K.E."/>
        </authorList>
    </citation>
    <scope>NUCLEOTIDE SEQUENCE [LARGE SCALE GENOMIC DNA]</scope>
    <source>
        <strain evidence="8">ATCC 35406 / BCRC 14492 / JCM 8526 / NCTC 13058 / HG 370</strain>
    </source>
</reference>
<feature type="transmembrane region" description="Helical" evidence="5">
    <location>
        <begin position="295"/>
        <end position="314"/>
    </location>
</feature>
<dbReference type="PANTHER" id="PTHR37422">
    <property type="entry name" value="TEICHURONIC ACID BIOSYNTHESIS PROTEIN TUAE"/>
    <property type="match status" value="1"/>
</dbReference>
<keyword evidence="3 5" id="KW-1133">Transmembrane helix</keyword>
<comment type="subcellular location">
    <subcellularLocation>
        <location evidence="1">Membrane</location>
        <topology evidence="1">Multi-pass membrane protein</topology>
    </subcellularLocation>
</comment>
<evidence type="ECO:0000256" key="3">
    <source>
        <dbReference type="ARBA" id="ARBA00022989"/>
    </source>
</evidence>
<evidence type="ECO:0000259" key="6">
    <source>
        <dbReference type="Pfam" id="PF04932"/>
    </source>
</evidence>
<dbReference type="Proteomes" id="UP000004295">
    <property type="component" value="Unassembled WGS sequence"/>
</dbReference>